<accession>A0A4Y2BIA2</accession>
<dbReference type="AlphaFoldDB" id="A0A4Y2BIA2"/>
<reference evidence="1 2" key="1">
    <citation type="journal article" date="2019" name="Sci. Rep.">
        <title>Orb-weaving spider Araneus ventricosus genome elucidates the spidroin gene catalogue.</title>
        <authorList>
            <person name="Kono N."/>
            <person name="Nakamura H."/>
            <person name="Ohtoshi R."/>
            <person name="Moran D.A.P."/>
            <person name="Shinohara A."/>
            <person name="Yoshida Y."/>
            <person name="Fujiwara M."/>
            <person name="Mori M."/>
            <person name="Tomita M."/>
            <person name="Arakawa K."/>
        </authorList>
    </citation>
    <scope>NUCLEOTIDE SEQUENCE [LARGE SCALE GENOMIC DNA]</scope>
</reference>
<dbReference type="Proteomes" id="UP000499080">
    <property type="component" value="Unassembled WGS sequence"/>
</dbReference>
<evidence type="ECO:0000313" key="1">
    <source>
        <dbReference type="EMBL" id="GBL90884.1"/>
    </source>
</evidence>
<proteinExistence type="predicted"/>
<comment type="caution">
    <text evidence="1">The sequence shown here is derived from an EMBL/GenBank/DDBJ whole genome shotgun (WGS) entry which is preliminary data.</text>
</comment>
<protein>
    <submittedName>
        <fullName evidence="1">Uncharacterized protein</fullName>
    </submittedName>
</protein>
<dbReference type="EMBL" id="BGPR01000075">
    <property type="protein sequence ID" value="GBL90884.1"/>
    <property type="molecule type" value="Genomic_DNA"/>
</dbReference>
<name>A0A4Y2BIA2_ARAVE</name>
<evidence type="ECO:0000313" key="2">
    <source>
        <dbReference type="Proteomes" id="UP000499080"/>
    </source>
</evidence>
<sequence length="96" mass="10963">MTDLHWNLVSNLEPSVPEAETLKLGHRDLVQLWKELSICTVEPRESEPIGADLCSDSGKFGKILLCENFRSQSIHLDCRRTPQRSIRTKSCFSLHI</sequence>
<organism evidence="1 2">
    <name type="scientific">Araneus ventricosus</name>
    <name type="common">Orbweaver spider</name>
    <name type="synonym">Epeira ventricosa</name>
    <dbReference type="NCBI Taxonomy" id="182803"/>
    <lineage>
        <taxon>Eukaryota</taxon>
        <taxon>Metazoa</taxon>
        <taxon>Ecdysozoa</taxon>
        <taxon>Arthropoda</taxon>
        <taxon>Chelicerata</taxon>
        <taxon>Arachnida</taxon>
        <taxon>Araneae</taxon>
        <taxon>Araneomorphae</taxon>
        <taxon>Entelegynae</taxon>
        <taxon>Araneoidea</taxon>
        <taxon>Araneidae</taxon>
        <taxon>Araneus</taxon>
    </lineage>
</organism>
<keyword evidence="2" id="KW-1185">Reference proteome</keyword>
<gene>
    <name evidence="1" type="ORF">AVEN_27991_1</name>
</gene>